<evidence type="ECO:0000256" key="2">
    <source>
        <dbReference type="ARBA" id="ARBA00022737"/>
    </source>
</evidence>
<accession>A0A7J7NKI2</accession>
<dbReference type="InterPro" id="IPR032675">
    <property type="entry name" value="LRR_dom_sf"/>
</dbReference>
<dbReference type="SUPFAM" id="SSF52058">
    <property type="entry name" value="L domain-like"/>
    <property type="match status" value="1"/>
</dbReference>
<keyword evidence="2" id="KW-0677">Repeat</keyword>
<feature type="domain" description="Leucine-rich repeat-containing N-terminal plant-type" evidence="3">
    <location>
        <begin position="6"/>
        <end position="51"/>
    </location>
</feature>
<gene>
    <name evidence="4" type="ORF">GIB67_031663</name>
</gene>
<dbReference type="InterPro" id="IPR053059">
    <property type="entry name" value="Inactive_SerThr-Kinase_ABA"/>
</dbReference>
<dbReference type="EMBL" id="JACGCM010000724">
    <property type="protein sequence ID" value="KAF6167462.1"/>
    <property type="molecule type" value="Genomic_DNA"/>
</dbReference>
<keyword evidence="5" id="KW-1185">Reference proteome</keyword>
<evidence type="ECO:0000313" key="4">
    <source>
        <dbReference type="EMBL" id="KAF6167462.1"/>
    </source>
</evidence>
<sequence>MAQLPSQDILALLEFKKGIKEDPTGYILQSWNEESIDFNGCPSSWNGIICNGGNVAGVVLDNLNISADADLSVFANLTMLVKLSMSNNSITGTIPTNIADFRNIEYLDVSNNLFSSTLPPEVEKLRGLRNLSLAGNNFSGSIPSSLTKLKTLVSLNLSSNGFTEGIPNGFQQIPNLAVLDLHQNKLDGYIDDEFLLLTSAVHVDLSGNLLSSSKSQERKFLGGLSDSIKYLNLSNNQLTGSLVTVGEVPLFGNLKVLDLSYNQLSGELPEFNLVYELNVLRLGNNRFSGFVPNELLKGDSLVITELDLSSNNLSGTPHL</sequence>
<dbReference type="OrthoDB" id="1683768at2759"/>
<dbReference type="PANTHER" id="PTHR48003:SF4">
    <property type="entry name" value="LRR RECEPTOR-LIKE SERINE_THREONINE-PROTEIN KINASE GHR1"/>
    <property type="match status" value="1"/>
</dbReference>
<organism evidence="4 5">
    <name type="scientific">Kingdonia uniflora</name>
    <dbReference type="NCBI Taxonomy" id="39325"/>
    <lineage>
        <taxon>Eukaryota</taxon>
        <taxon>Viridiplantae</taxon>
        <taxon>Streptophyta</taxon>
        <taxon>Embryophyta</taxon>
        <taxon>Tracheophyta</taxon>
        <taxon>Spermatophyta</taxon>
        <taxon>Magnoliopsida</taxon>
        <taxon>Ranunculales</taxon>
        <taxon>Circaeasteraceae</taxon>
        <taxon>Kingdonia</taxon>
    </lineage>
</organism>
<dbReference type="Proteomes" id="UP000541444">
    <property type="component" value="Unassembled WGS sequence"/>
</dbReference>
<dbReference type="Pfam" id="PF00560">
    <property type="entry name" value="LRR_1"/>
    <property type="match status" value="7"/>
</dbReference>
<dbReference type="FunFam" id="3.80.10.10:FF:000686">
    <property type="entry name" value="LRR receptor-like serine/threonine-protein kinase GHR1"/>
    <property type="match status" value="1"/>
</dbReference>
<reference evidence="4 5" key="1">
    <citation type="journal article" date="2020" name="IScience">
        <title>Genome Sequencing of the Endangered Kingdonia uniflora (Circaeasteraceae, Ranunculales) Reveals Potential Mechanisms of Evolutionary Specialization.</title>
        <authorList>
            <person name="Sun Y."/>
            <person name="Deng T."/>
            <person name="Zhang A."/>
            <person name="Moore M.J."/>
            <person name="Landis J.B."/>
            <person name="Lin N."/>
            <person name="Zhang H."/>
            <person name="Zhang X."/>
            <person name="Huang J."/>
            <person name="Zhang X."/>
            <person name="Sun H."/>
            <person name="Wang H."/>
        </authorList>
    </citation>
    <scope>NUCLEOTIDE SEQUENCE [LARGE SCALE GENOMIC DNA]</scope>
    <source>
        <strain evidence="4">TB1705</strain>
        <tissue evidence="4">Leaf</tissue>
    </source>
</reference>
<dbReference type="Gene3D" id="3.80.10.10">
    <property type="entry name" value="Ribonuclease Inhibitor"/>
    <property type="match status" value="3"/>
</dbReference>
<comment type="caution">
    <text evidence="4">The sequence shown here is derived from an EMBL/GenBank/DDBJ whole genome shotgun (WGS) entry which is preliminary data.</text>
</comment>
<dbReference type="PROSITE" id="PS51450">
    <property type="entry name" value="LRR"/>
    <property type="match status" value="1"/>
</dbReference>
<name>A0A7J7NKI2_9MAGN</name>
<proteinExistence type="predicted"/>
<evidence type="ECO:0000259" key="3">
    <source>
        <dbReference type="Pfam" id="PF08263"/>
    </source>
</evidence>
<dbReference type="PANTHER" id="PTHR48003">
    <property type="entry name" value="OS07G0626500 PROTEIN"/>
    <property type="match status" value="1"/>
</dbReference>
<evidence type="ECO:0000313" key="5">
    <source>
        <dbReference type="Proteomes" id="UP000541444"/>
    </source>
</evidence>
<dbReference type="InterPro" id="IPR001611">
    <property type="entry name" value="Leu-rich_rpt"/>
</dbReference>
<dbReference type="Pfam" id="PF08263">
    <property type="entry name" value="LRRNT_2"/>
    <property type="match status" value="1"/>
</dbReference>
<evidence type="ECO:0000256" key="1">
    <source>
        <dbReference type="ARBA" id="ARBA00022614"/>
    </source>
</evidence>
<keyword evidence="1" id="KW-0433">Leucine-rich repeat</keyword>
<dbReference type="PRINTS" id="PR00019">
    <property type="entry name" value="LEURICHRPT"/>
</dbReference>
<dbReference type="AlphaFoldDB" id="A0A7J7NKI2"/>
<protein>
    <recommendedName>
        <fullName evidence="3">Leucine-rich repeat-containing N-terminal plant-type domain-containing protein</fullName>
    </recommendedName>
</protein>
<dbReference type="InterPro" id="IPR013210">
    <property type="entry name" value="LRR_N_plant-typ"/>
</dbReference>